<reference evidence="1 2" key="1">
    <citation type="submission" date="2016-10" db="EMBL/GenBank/DDBJ databases">
        <authorList>
            <person name="de Groot N.N."/>
        </authorList>
    </citation>
    <scope>NUCLEOTIDE SEQUENCE [LARGE SCALE GENOMIC DNA]</scope>
    <source>
        <strain evidence="1 2">DSM 20678</strain>
    </source>
</reference>
<dbReference type="EMBL" id="FOXR01000018">
    <property type="protein sequence ID" value="SFQ21602.1"/>
    <property type="molecule type" value="Genomic_DNA"/>
</dbReference>
<proteinExistence type="predicted"/>
<dbReference type="Proteomes" id="UP000198577">
    <property type="component" value="Unassembled WGS sequence"/>
</dbReference>
<dbReference type="RefSeq" id="WP_025747892.1">
    <property type="nucleotide sequence ID" value="NZ_FOXR01000018.1"/>
</dbReference>
<accession>A0A1I5WP93</accession>
<evidence type="ECO:0000313" key="2">
    <source>
        <dbReference type="Proteomes" id="UP000198577"/>
    </source>
</evidence>
<evidence type="ECO:0000313" key="1">
    <source>
        <dbReference type="EMBL" id="SFQ21602.1"/>
    </source>
</evidence>
<protein>
    <submittedName>
        <fullName evidence="1">Uncharacterized protein</fullName>
    </submittedName>
</protein>
<dbReference type="AlphaFoldDB" id="A0A1I5WP93"/>
<dbReference type="OrthoDB" id="1707599at2"/>
<sequence>MECIQCQNCKMGQPMYYCAAKGEFVIDTSKTTVIEKTRSGWKKGDPKYELHRRKNRKELEV</sequence>
<name>A0A1I5WP93_9FIRM</name>
<organism evidence="1 2">
    <name type="scientific">Caldicoprobacter faecalis</name>
    <dbReference type="NCBI Taxonomy" id="937334"/>
    <lineage>
        <taxon>Bacteria</taxon>
        <taxon>Bacillati</taxon>
        <taxon>Bacillota</taxon>
        <taxon>Clostridia</taxon>
        <taxon>Caldicoprobacterales</taxon>
        <taxon>Caldicoprobacteraceae</taxon>
        <taxon>Caldicoprobacter</taxon>
    </lineage>
</organism>
<keyword evidence="2" id="KW-1185">Reference proteome</keyword>
<gene>
    <name evidence="1" type="ORF">SAMN05444406_11831</name>
</gene>